<dbReference type="Proteomes" id="UP000030755">
    <property type="component" value="Unassembled WGS sequence"/>
</dbReference>
<accession>A0A075B446</accession>
<organism evidence="1 2">
    <name type="scientific">Rozella allomycis (strain CSF55)</name>
    <dbReference type="NCBI Taxonomy" id="988480"/>
    <lineage>
        <taxon>Eukaryota</taxon>
        <taxon>Fungi</taxon>
        <taxon>Fungi incertae sedis</taxon>
        <taxon>Cryptomycota</taxon>
        <taxon>Cryptomycota incertae sedis</taxon>
        <taxon>Rozella</taxon>
    </lineage>
</organism>
<protein>
    <submittedName>
        <fullName evidence="1">Uncharacterized protein</fullName>
    </submittedName>
</protein>
<proteinExistence type="predicted"/>
<dbReference type="AlphaFoldDB" id="A0A075B446"/>
<evidence type="ECO:0000313" key="2">
    <source>
        <dbReference type="Proteomes" id="UP000030755"/>
    </source>
</evidence>
<gene>
    <name evidence="1" type="ORF">O9G_003577</name>
</gene>
<reference evidence="1 2" key="1">
    <citation type="journal article" date="2013" name="Curr. Biol.">
        <title>Shared signatures of parasitism and phylogenomics unite Cryptomycota and microsporidia.</title>
        <authorList>
            <person name="James T.Y."/>
            <person name="Pelin A."/>
            <person name="Bonen L."/>
            <person name="Ahrendt S."/>
            <person name="Sain D."/>
            <person name="Corradi N."/>
            <person name="Stajich J.E."/>
        </authorList>
    </citation>
    <scope>NUCLEOTIDE SEQUENCE [LARGE SCALE GENOMIC DNA]</scope>
    <source>
        <strain evidence="1 2">CSF55</strain>
    </source>
</reference>
<evidence type="ECO:0000313" key="1">
    <source>
        <dbReference type="EMBL" id="EPZ35859.1"/>
    </source>
</evidence>
<keyword evidence="2" id="KW-1185">Reference proteome</keyword>
<dbReference type="EMBL" id="KE560735">
    <property type="protein sequence ID" value="EPZ35859.1"/>
    <property type="molecule type" value="Genomic_DNA"/>
</dbReference>
<dbReference type="HOGENOM" id="CLU_2741457_0_0_1"/>
<name>A0A075B446_ROZAC</name>
<sequence length="71" mass="8237">MSMNLAKVSLNTFPHIVFHIITKSNDKIRRSLINAMKKNDKVKADEVTLPYVWCFEMSDLKLFQIVINIIA</sequence>